<sequence length="644" mass="73878">MKITDIKNSKLFDFAADIRNSRPFNLAISLLFDNADIILFFIIIFWKLLSYEKNISSSFVPMSVRLAIAASILILISFSLILKKKSRISFLYTVDIILSLILIADLMYYRYFKDITTVAAIKNAKLLKGVSASVTSVASVKDLWYLVDILILVPLKRKYKKIEFGIVPMRRRLVIFIVILAVGVGINAKTFYRVSKEQPTLLTAMSNRIYLTTMIGDVNFHIVDSYNYISTSLKNSKKLSTDEENKVKTFLQNNNNTTGETNFKGLAEGKNLIVIQVEALQGFVINQKINGQEITPNLNRWVNKCMYFDNYYYQVAGGNTSDAELMSNNSLYPAQSGAAYYTYSGNKYDSIASELKDKNYYTAALHGNTEGFWNRNVMYKAQDFDDFFGEHSFDASEQIGLGISDKSFLNQSLEKMKTFKQPYYSFLVTLTSHYPYDAVDKYGSFDVGQYKGTLLGNYLQAIHYTDAQLGEFLDKMEKEGMMKNSIVALYGDHFAIPKDNESQLFSFENESKNDDYTWFKYQKVPLLIHFPEDKYAGVNHKYTCQMDLYPTLANLYNLPKNYMFGKDMLNGDSGKVVFRNGSFIDGKNLYVSWTNTYYDLATGNKISETDALKKEKEEYTKELEYCDELQNHNLIKTFDQQKTN</sequence>
<feature type="domain" description="Sulfatase N-terminal" evidence="12">
    <location>
        <begin position="270"/>
        <end position="555"/>
    </location>
</feature>
<dbReference type="AlphaFoldDB" id="A0A166TPB1"/>
<evidence type="ECO:0000256" key="3">
    <source>
        <dbReference type="ARBA" id="ARBA00009983"/>
    </source>
</evidence>
<feature type="binding site" evidence="10">
    <location>
        <position position="493"/>
    </location>
    <ligand>
        <name>Mn(2+)</name>
        <dbReference type="ChEBI" id="CHEBI:29035"/>
    </ligand>
</feature>
<dbReference type="GO" id="GO:0005886">
    <property type="term" value="C:plasma membrane"/>
    <property type="evidence" value="ECO:0007669"/>
    <property type="project" value="UniProtKB-SubCell"/>
</dbReference>
<evidence type="ECO:0000256" key="2">
    <source>
        <dbReference type="ARBA" id="ARBA00004936"/>
    </source>
</evidence>
<protein>
    <submittedName>
        <fullName evidence="13">Lipoteichoic acid synthase 2</fullName>
    </submittedName>
</protein>
<organism evidence="13 15">
    <name type="scientific">Clostridium coskatii</name>
    <dbReference type="NCBI Taxonomy" id="1705578"/>
    <lineage>
        <taxon>Bacteria</taxon>
        <taxon>Bacillati</taxon>
        <taxon>Bacillota</taxon>
        <taxon>Clostridia</taxon>
        <taxon>Eubacteriales</taxon>
        <taxon>Clostridiaceae</taxon>
        <taxon>Clostridium</taxon>
    </lineage>
</organism>
<dbReference type="InterPro" id="IPR050448">
    <property type="entry name" value="OpgB/LTA_synthase_biosynth"/>
</dbReference>
<feature type="transmembrane region" description="Helical" evidence="11">
    <location>
        <begin position="173"/>
        <end position="192"/>
    </location>
</feature>
<dbReference type="PANTHER" id="PTHR47371:SF3">
    <property type="entry name" value="PHOSPHOGLYCEROL TRANSFERASE I"/>
    <property type="match status" value="1"/>
</dbReference>
<evidence type="ECO:0000256" key="4">
    <source>
        <dbReference type="ARBA" id="ARBA00022475"/>
    </source>
</evidence>
<feature type="binding site" evidence="10">
    <location>
        <position position="278"/>
    </location>
    <ligand>
        <name>Mn(2+)</name>
        <dbReference type="ChEBI" id="CHEBI:29035"/>
    </ligand>
</feature>
<evidence type="ECO:0000256" key="1">
    <source>
        <dbReference type="ARBA" id="ARBA00004651"/>
    </source>
</evidence>
<dbReference type="PATRIC" id="fig|1705578.3.peg.3919"/>
<keyword evidence="7 11" id="KW-0472">Membrane</keyword>
<dbReference type="PIRSF" id="PIRSF005091">
    <property type="entry name" value="Mmb_sulf_HI1246"/>
    <property type="match status" value="1"/>
</dbReference>
<feature type="binding site" evidence="10">
    <location>
        <position position="320"/>
    </location>
    <ligand>
        <name>Mn(2+)</name>
        <dbReference type="ChEBI" id="CHEBI:29035"/>
    </ligand>
</feature>
<evidence type="ECO:0000313" key="13">
    <source>
        <dbReference type="EMBL" id="OAA93934.1"/>
    </source>
</evidence>
<keyword evidence="4" id="KW-1003">Cell membrane</keyword>
<dbReference type="InterPro" id="IPR012160">
    <property type="entry name" value="LtaS-like"/>
</dbReference>
<feature type="binding site" evidence="9">
    <location>
        <position position="433"/>
    </location>
    <ligand>
        <name>substrate</name>
    </ligand>
</feature>
<evidence type="ECO:0000259" key="12">
    <source>
        <dbReference type="Pfam" id="PF00884"/>
    </source>
</evidence>
<dbReference type="Proteomes" id="UP000077384">
    <property type="component" value="Unassembled WGS sequence"/>
</dbReference>
<name>A0A166TPB1_9CLOT</name>
<evidence type="ECO:0000313" key="16">
    <source>
        <dbReference type="Proteomes" id="UP000093694"/>
    </source>
</evidence>
<evidence type="ECO:0000256" key="9">
    <source>
        <dbReference type="PIRSR" id="PIRSR005091-2"/>
    </source>
</evidence>
<dbReference type="EMBL" id="LITQ01000009">
    <property type="protein sequence ID" value="OAA93934.1"/>
    <property type="molecule type" value="Genomic_DNA"/>
</dbReference>
<keyword evidence="9" id="KW-0479">Metal-binding</keyword>
<dbReference type="PANTHER" id="PTHR47371">
    <property type="entry name" value="LIPOTEICHOIC ACID SYNTHASE"/>
    <property type="match status" value="1"/>
</dbReference>
<reference evidence="14 16" key="2">
    <citation type="journal article" date="2016" name="Front. Microbiol.">
        <title>Industrial Acetogenic Biocatalysts: A Comparative Metabolic and Genomic Analysis.</title>
        <authorList>
            <person name="Bengelsdorf F."/>
            <person name="Poehlein A."/>
            <person name="Sonja S."/>
            <person name="Erz C."/>
            <person name="Hummel T."/>
            <person name="Hoffmeister S."/>
            <person name="Daniel R."/>
            <person name="Durre P."/>
        </authorList>
    </citation>
    <scope>NUCLEOTIDE SEQUENCE [LARGE SCALE GENOMIC DNA]</scope>
    <source>
        <strain evidence="14 16">PTA-10522</strain>
    </source>
</reference>
<feature type="binding site" evidence="10">
    <location>
        <position position="492"/>
    </location>
    <ligand>
        <name>Mn(2+)</name>
        <dbReference type="ChEBI" id="CHEBI:29035"/>
    </ligand>
</feature>
<feature type="transmembrane region" description="Helical" evidence="11">
    <location>
        <begin position="89"/>
        <end position="109"/>
    </location>
</feature>
<evidence type="ECO:0000256" key="8">
    <source>
        <dbReference type="PIRSR" id="PIRSR005091-1"/>
    </source>
</evidence>
<proteinExistence type="inferred from homology"/>
<comment type="caution">
    <text evidence="13">The sequence shown here is derived from an EMBL/GenBank/DDBJ whole genome shotgun (WGS) entry which is preliminary data.</text>
</comment>
<reference evidence="13 15" key="1">
    <citation type="journal article" date="2015" name="Biotechnol. Bioeng.">
        <title>Genome sequence and phenotypic characterization of Caulobacter segnis.</title>
        <authorList>
            <person name="Patel S."/>
            <person name="Fletcher B."/>
            <person name="Scott D.C."/>
            <person name="Ely B."/>
        </authorList>
    </citation>
    <scope>NUCLEOTIDE SEQUENCE [LARGE SCALE GENOMIC DNA]</scope>
    <source>
        <strain evidence="13 15">PS02</strain>
    </source>
</reference>
<dbReference type="GO" id="GO:0046872">
    <property type="term" value="F:metal ion binding"/>
    <property type="evidence" value="ECO:0007669"/>
    <property type="project" value="UniProtKB-KW"/>
</dbReference>
<comment type="pathway">
    <text evidence="2">Cell wall biogenesis; lipoteichoic acid biosynthesis.</text>
</comment>
<comment type="similarity">
    <text evidence="3">Belongs to the LTA synthase family.</text>
</comment>
<keyword evidence="6 11" id="KW-1133">Transmembrane helix</keyword>
<evidence type="ECO:0000313" key="14">
    <source>
        <dbReference type="EMBL" id="OBR95263.1"/>
    </source>
</evidence>
<evidence type="ECO:0000256" key="6">
    <source>
        <dbReference type="ARBA" id="ARBA00022989"/>
    </source>
</evidence>
<keyword evidence="16" id="KW-1185">Reference proteome</keyword>
<dbReference type="Pfam" id="PF00884">
    <property type="entry name" value="Sulfatase"/>
    <property type="match status" value="1"/>
</dbReference>
<dbReference type="InterPro" id="IPR000917">
    <property type="entry name" value="Sulfatase_N"/>
</dbReference>
<comment type="subcellular location">
    <subcellularLocation>
        <location evidence="1">Cell membrane</location>
        <topology evidence="1">Multi-pass membrane protein</topology>
    </subcellularLocation>
</comment>
<keyword evidence="5 11" id="KW-0812">Transmembrane</keyword>
<feature type="transmembrane region" description="Helical" evidence="11">
    <location>
        <begin position="129"/>
        <end position="153"/>
    </location>
</feature>
<dbReference type="CDD" id="cd16015">
    <property type="entry name" value="LTA_synthase"/>
    <property type="match status" value="1"/>
</dbReference>
<dbReference type="Gene3D" id="3.40.720.10">
    <property type="entry name" value="Alkaline Phosphatase, subunit A"/>
    <property type="match status" value="1"/>
</dbReference>
<keyword evidence="9" id="KW-0464">Manganese</keyword>
<evidence type="ECO:0000256" key="11">
    <source>
        <dbReference type="SAM" id="Phobius"/>
    </source>
</evidence>
<dbReference type="SUPFAM" id="SSF53649">
    <property type="entry name" value="Alkaline phosphatase-like"/>
    <property type="match status" value="1"/>
</dbReference>
<evidence type="ECO:0000256" key="10">
    <source>
        <dbReference type="PIRSR" id="PIRSR005091-3"/>
    </source>
</evidence>
<feature type="transmembrane region" description="Helical" evidence="11">
    <location>
        <begin position="58"/>
        <end position="82"/>
    </location>
</feature>
<evidence type="ECO:0000256" key="7">
    <source>
        <dbReference type="ARBA" id="ARBA00023136"/>
    </source>
</evidence>
<gene>
    <name evidence="13" type="primary">ltaS2_1</name>
    <name evidence="14" type="ORF">CLCOS_15870</name>
    <name evidence="13" type="ORF">WX73_03844</name>
</gene>
<dbReference type="Proteomes" id="UP000093694">
    <property type="component" value="Unassembled WGS sequence"/>
</dbReference>
<feature type="active site" evidence="8">
    <location>
        <position position="320"/>
    </location>
</feature>
<accession>A0A166TPB1</accession>
<evidence type="ECO:0000313" key="15">
    <source>
        <dbReference type="Proteomes" id="UP000077384"/>
    </source>
</evidence>
<dbReference type="InterPro" id="IPR017850">
    <property type="entry name" value="Alkaline_phosphatase_core_sf"/>
</dbReference>
<feature type="transmembrane region" description="Helical" evidence="11">
    <location>
        <begin position="24"/>
        <end position="46"/>
    </location>
</feature>
<dbReference type="RefSeq" id="WP_063600596.1">
    <property type="nucleotide sequence ID" value="NZ_LITQ01000009.1"/>
</dbReference>
<dbReference type="EMBL" id="LROR01000038">
    <property type="protein sequence ID" value="OBR95263.1"/>
    <property type="molecule type" value="Genomic_DNA"/>
</dbReference>
<dbReference type="Gene3D" id="3.30.1120.170">
    <property type="match status" value="1"/>
</dbReference>
<evidence type="ECO:0000256" key="5">
    <source>
        <dbReference type="ARBA" id="ARBA00022692"/>
    </source>
</evidence>